<comment type="function">
    <text evidence="9">Pyrophosphatase that hydrolyzes the non-canonical purine nucleotides inosine triphosphate (ITP), deoxyinosine triphosphate (dITP) as well as 2'-deoxy-N-6-hydroxylaminopurine triphosphate (dHAPTP) and xanthosine 5'-triphosphate (XTP) to their respective monophosphate derivatives. The enzyme does not distinguish between the deoxy- and ribose forms. Probably excludes non-canonical purines from RNA and DNA precursor pools, thus preventing their incorporation into RNA and DNA and avoiding chromosomal lesions.</text>
</comment>
<keyword evidence="4 13" id="KW-0479">Metal-binding</keyword>
<feature type="binding site" evidence="13">
    <location>
        <begin position="153"/>
        <end position="158"/>
    </location>
    <ligand>
        <name>ITP</name>
        <dbReference type="ChEBI" id="CHEBI:61402"/>
    </ligand>
</feature>
<dbReference type="GO" id="GO:0046872">
    <property type="term" value="F:metal ion binding"/>
    <property type="evidence" value="ECO:0007669"/>
    <property type="project" value="UniProtKB-KW"/>
</dbReference>
<comment type="catalytic activity">
    <reaction evidence="10">
        <text>ITP + H2O = IMP + diphosphate + H(+)</text>
        <dbReference type="Rhea" id="RHEA:29399"/>
        <dbReference type="ChEBI" id="CHEBI:15377"/>
        <dbReference type="ChEBI" id="CHEBI:15378"/>
        <dbReference type="ChEBI" id="CHEBI:33019"/>
        <dbReference type="ChEBI" id="CHEBI:58053"/>
        <dbReference type="ChEBI" id="CHEBI:61402"/>
        <dbReference type="EC" id="3.6.1.66"/>
    </reaction>
    <physiologicalReaction direction="left-to-right" evidence="10">
        <dbReference type="Rhea" id="RHEA:29400"/>
    </physiologicalReaction>
</comment>
<dbReference type="GO" id="GO:0009204">
    <property type="term" value="P:deoxyribonucleoside triphosphate catabolic process"/>
    <property type="evidence" value="ECO:0007669"/>
    <property type="project" value="UniProtKB-UniRule"/>
</dbReference>
<name>A0A8C0PEU2_CANLF</name>
<accession>A0A8C0PEU2</accession>
<dbReference type="GO" id="GO:0000166">
    <property type="term" value="F:nucleotide binding"/>
    <property type="evidence" value="ECO:0007669"/>
    <property type="project" value="UniProtKB-KW"/>
</dbReference>
<keyword evidence="5 13" id="KW-0547">Nucleotide-binding</keyword>
<reference evidence="15" key="1">
    <citation type="submission" date="2019-03" db="EMBL/GenBank/DDBJ databases">
        <authorList>
            <person name="Warren W.C."/>
            <person name="Johnson G.S."/>
        </authorList>
    </citation>
    <scope>NUCLEOTIDE SEQUENCE [LARGE SCALE GENOMIC DNA]</scope>
    <source>
        <strain evidence="15">Basenji</strain>
    </source>
</reference>
<feature type="binding site" evidence="13">
    <location>
        <position position="311"/>
    </location>
    <ligand>
        <name>ITP</name>
        <dbReference type="ChEBI" id="CHEBI:61402"/>
    </ligand>
</feature>
<comment type="catalytic activity">
    <reaction evidence="12">
        <text>N(6)-hydroxy-dATP + H2O = N(6)-hydroxy-dAMP + diphosphate + H(+)</text>
        <dbReference type="Rhea" id="RHEA:83971"/>
        <dbReference type="ChEBI" id="CHEBI:15377"/>
        <dbReference type="ChEBI" id="CHEBI:15378"/>
        <dbReference type="ChEBI" id="CHEBI:33019"/>
        <dbReference type="ChEBI" id="CHEBI:233529"/>
        <dbReference type="ChEBI" id="CHEBI:233530"/>
    </reaction>
    <physiologicalReaction direction="left-to-right" evidence="12">
        <dbReference type="Rhea" id="RHEA:83972"/>
    </physiologicalReaction>
</comment>
<dbReference type="PANTHER" id="PTHR11067">
    <property type="entry name" value="INOSINE TRIPHOSPHATE PYROPHOSPHATASE/HAM1 PROTEIN"/>
    <property type="match status" value="1"/>
</dbReference>
<evidence type="ECO:0000256" key="14">
    <source>
        <dbReference type="SAM" id="MobiDB-lite"/>
    </source>
</evidence>
<dbReference type="InterPro" id="IPR002637">
    <property type="entry name" value="RdgB/HAM1"/>
</dbReference>
<feature type="binding site" evidence="13">
    <location>
        <begin position="288"/>
        <end position="291"/>
    </location>
    <ligand>
        <name>ITP</name>
        <dbReference type="ChEBI" id="CHEBI:61402"/>
    </ligand>
</feature>
<protein>
    <recommendedName>
        <fullName evidence="13">Inosine triphosphate pyrophosphatase</fullName>
        <shortName evidence="13">ITPase</shortName>
        <shortName evidence="13">Inosine triphosphatase</shortName>
        <ecNumber evidence="13">3.6.1.66</ecNumber>
    </recommendedName>
    <alternativeName>
        <fullName evidence="13">Non-canonical purine NTP pyrophosphatase</fullName>
    </alternativeName>
    <alternativeName>
        <fullName evidence="13">Non-standard purine NTP pyrophosphatase</fullName>
    </alternativeName>
    <alternativeName>
        <fullName evidence="13">Nucleoside-triphosphate diphosphatase</fullName>
    </alternativeName>
    <alternativeName>
        <fullName evidence="13">Nucleoside-triphosphate pyrophosphatase</fullName>
        <shortName evidence="13">NTPase</shortName>
    </alternativeName>
    <alternativeName>
        <fullName evidence="13">XTP/dITP diphosphatase</fullName>
    </alternativeName>
</protein>
<evidence type="ECO:0000256" key="3">
    <source>
        <dbReference type="ARBA" id="ARBA00022490"/>
    </source>
</evidence>
<dbReference type="CDD" id="cd00515">
    <property type="entry name" value="HAM1"/>
    <property type="match status" value="1"/>
</dbReference>
<feature type="compositionally biased region" description="Basic and acidic residues" evidence="14">
    <location>
        <begin position="1"/>
        <end position="11"/>
    </location>
</feature>
<dbReference type="SUPFAM" id="SSF52972">
    <property type="entry name" value="ITPase-like"/>
    <property type="match status" value="1"/>
</dbReference>
<comment type="cofactor">
    <cofactor evidence="13">
        <name>Mg(2+)</name>
        <dbReference type="ChEBI" id="CHEBI:18420"/>
    </cofactor>
    <cofactor evidence="13">
        <name>Mn(2+)</name>
        <dbReference type="ChEBI" id="CHEBI:29035"/>
    </cofactor>
    <text evidence="13">Binds 1 divalent metal cation per subunit; can use either Mg(2+) or Mn(2+).</text>
</comment>
<dbReference type="FunFam" id="3.90.950.10:FF:000003">
    <property type="entry name" value="Inosine triphosphate pyrophosphatase"/>
    <property type="match status" value="1"/>
</dbReference>
<feature type="region of interest" description="Disordered" evidence="14">
    <location>
        <begin position="394"/>
        <end position="416"/>
    </location>
</feature>
<evidence type="ECO:0000256" key="6">
    <source>
        <dbReference type="ARBA" id="ARBA00022801"/>
    </source>
</evidence>
<dbReference type="InterPro" id="IPR029001">
    <property type="entry name" value="ITPase-like_fam"/>
</dbReference>
<comment type="catalytic activity">
    <reaction evidence="13">
        <text>XTP + H2O = XMP + diphosphate + H(+)</text>
        <dbReference type="Rhea" id="RHEA:28610"/>
        <dbReference type="ChEBI" id="CHEBI:15377"/>
        <dbReference type="ChEBI" id="CHEBI:15378"/>
        <dbReference type="ChEBI" id="CHEBI:33019"/>
        <dbReference type="ChEBI" id="CHEBI:57464"/>
        <dbReference type="ChEBI" id="CHEBI:61314"/>
        <dbReference type="EC" id="3.6.1.66"/>
    </reaction>
</comment>
<keyword evidence="7 13" id="KW-0460">Magnesium</keyword>
<dbReference type="GO" id="GO:0005737">
    <property type="term" value="C:cytoplasm"/>
    <property type="evidence" value="ECO:0007669"/>
    <property type="project" value="UniProtKB-SubCell"/>
</dbReference>
<keyword evidence="3 13" id="KW-0963">Cytoplasm</keyword>
<keyword evidence="13" id="KW-0464">Manganese</keyword>
<evidence type="ECO:0000256" key="12">
    <source>
        <dbReference type="ARBA" id="ARBA00093271"/>
    </source>
</evidence>
<dbReference type="GO" id="GO:0009117">
    <property type="term" value="P:nucleotide metabolic process"/>
    <property type="evidence" value="ECO:0007669"/>
    <property type="project" value="UniProtKB-KW"/>
</dbReference>
<gene>
    <name evidence="13" type="primary">ITPA</name>
</gene>
<feature type="compositionally biased region" description="Gly residues" evidence="14">
    <location>
        <begin position="397"/>
        <end position="406"/>
    </location>
</feature>
<keyword evidence="6 13" id="KW-0378">Hydrolase</keyword>
<evidence type="ECO:0000256" key="10">
    <source>
        <dbReference type="ARBA" id="ARBA00093218"/>
    </source>
</evidence>
<dbReference type="Pfam" id="PF01725">
    <property type="entry name" value="Ham1p_like"/>
    <property type="match status" value="1"/>
</dbReference>
<dbReference type="AlphaFoldDB" id="A0A8C0PEU2"/>
<reference evidence="15" key="2">
    <citation type="submission" date="2025-08" db="UniProtKB">
        <authorList>
            <consortium name="Ensembl"/>
        </authorList>
    </citation>
    <scope>IDENTIFICATION</scope>
</reference>
<evidence type="ECO:0000256" key="5">
    <source>
        <dbReference type="ARBA" id="ARBA00022741"/>
    </source>
</evidence>
<dbReference type="HAMAP" id="MF_03148">
    <property type="entry name" value="HAM1_NTPase"/>
    <property type="match status" value="1"/>
</dbReference>
<feature type="binding site" evidence="13">
    <location>
        <begin position="316"/>
        <end position="317"/>
    </location>
    <ligand>
        <name>ITP</name>
        <dbReference type="ChEBI" id="CHEBI:61402"/>
    </ligand>
</feature>
<evidence type="ECO:0000256" key="7">
    <source>
        <dbReference type="ARBA" id="ARBA00022842"/>
    </source>
</evidence>
<dbReference type="Proteomes" id="UP000694429">
    <property type="component" value="Chromosome 24"/>
</dbReference>
<evidence type="ECO:0000256" key="13">
    <source>
        <dbReference type="HAMAP-Rule" id="MF_03148"/>
    </source>
</evidence>
<comment type="caution">
    <text evidence="13">Lacks conserved residue(s) required for the propagation of feature annotation.</text>
</comment>
<dbReference type="OrthoDB" id="6288734at2759"/>
<dbReference type="InterPro" id="IPR027502">
    <property type="entry name" value="ITPase"/>
</dbReference>
<comment type="function">
    <text evidence="13">Pyrophosphatase that hydrolyzes the non-canonical purine (dITP) as well as 2'-deoxy-N-6-hydroxylaminopurine triphosphate (dHAPTP) and xanthosine 5'-triphosphate (XTP) to their respective monophosphate derivatives. The enzyme does not distinguish between the deoxy- and ribose forms. Probably excludes non-canonical purines from RNA and DNA precursor pools, thus preventing their incorporation into RNA and DNA and avoiding chromosomal lesions.</text>
</comment>
<keyword evidence="8 13" id="KW-0546">Nucleotide metabolism</keyword>
<organism evidence="15 16">
    <name type="scientific">Canis lupus familiaris</name>
    <name type="common">Dog</name>
    <name type="synonym">Canis familiaris</name>
    <dbReference type="NCBI Taxonomy" id="9615"/>
    <lineage>
        <taxon>Eukaryota</taxon>
        <taxon>Metazoa</taxon>
        <taxon>Chordata</taxon>
        <taxon>Craniata</taxon>
        <taxon>Vertebrata</taxon>
        <taxon>Euteleostomi</taxon>
        <taxon>Mammalia</taxon>
        <taxon>Eutheria</taxon>
        <taxon>Laurasiatheria</taxon>
        <taxon>Carnivora</taxon>
        <taxon>Caniformia</taxon>
        <taxon>Canidae</taxon>
        <taxon>Canis</taxon>
    </lineage>
</organism>
<dbReference type="PANTHER" id="PTHR11067:SF9">
    <property type="entry name" value="INOSINE TRIPHOSPHATE PYROPHOSPHATASE"/>
    <property type="match status" value="1"/>
</dbReference>
<feature type="binding site" evidence="13">
    <location>
        <begin position="211"/>
        <end position="212"/>
    </location>
    <ligand>
        <name>ITP</name>
        <dbReference type="ChEBI" id="CHEBI:61402"/>
    </ligand>
</feature>
<dbReference type="Gene3D" id="3.90.950.10">
    <property type="match status" value="1"/>
</dbReference>
<comment type="subunit">
    <text evidence="13">Homodimer.</text>
</comment>
<evidence type="ECO:0000256" key="11">
    <source>
        <dbReference type="ARBA" id="ARBA00093255"/>
    </source>
</evidence>
<evidence type="ECO:0000256" key="2">
    <source>
        <dbReference type="ARBA" id="ARBA00008023"/>
    </source>
</evidence>
<comment type="similarity">
    <text evidence="2 13">Belongs to the HAM1 NTPase family.</text>
</comment>
<evidence type="ECO:0000256" key="9">
    <source>
        <dbReference type="ARBA" id="ARBA00054940"/>
    </source>
</evidence>
<dbReference type="GO" id="GO:0036220">
    <property type="term" value="F:ITP diphosphatase activity"/>
    <property type="evidence" value="ECO:0007669"/>
    <property type="project" value="UniProtKB-UniRule"/>
</dbReference>
<feature type="binding site" evidence="13">
    <location>
        <position position="183"/>
    </location>
    <ligand>
        <name>Mg(2+)</name>
        <dbReference type="ChEBI" id="CHEBI:18420"/>
    </ligand>
</feature>
<dbReference type="EC" id="3.6.1.66" evidence="13"/>
<comment type="subcellular location">
    <subcellularLocation>
        <location evidence="1 13">Cytoplasm</location>
    </subcellularLocation>
</comment>
<evidence type="ECO:0000256" key="8">
    <source>
        <dbReference type="ARBA" id="ARBA00023080"/>
    </source>
</evidence>
<sequence length="505" mass="54610">MPPSQRGEKAEVGPAAAVVSSGLRRDVPLAEGHGLNALDRQSREDPAIPAQTESKVPASGNLVASTEDGSGRAVLPSSARGPRLLKRRSPGSEQGSRMPSVPRPGALRRKLRRPVPRQRKCLPLEAKGFRWVGLVIGVSMAAPLAGKKIVFVTGNAKKLEEVIQILGDKFPCTLVAQKIDLPEYQGEPDEISIQKCQEAARQVQGPVLVEDTCLCFNALGGLPGPYIKWFLEKLKPEGLHQLLAGFEDKSAYALCTFAFSTGDPSEPVRLFRGQTSGRIVVPRGCRDFGWDPCFQPDGYEQTYAEMPKAKKNAISHRFRALLELQKYFGSLTPLDPNSSGKAQSPLEELHDQTEVEDGIKHEKETVPQARPRVEGVEVQIVVVTDATNYCRQQDKGAGQGVLGPGTSGATSPPPQVPPHLGCREPGARWSAAPPAAAQRRGRIGGLRCSAPLWSSAHLRQWGVRGTLQPRGYPHTPTASRPSPMAPFVFSSLRDPKAMVGSRQAK</sequence>
<feature type="region of interest" description="Disordered" evidence="14">
    <location>
        <begin position="1"/>
        <end position="114"/>
    </location>
</feature>
<comment type="catalytic activity">
    <reaction evidence="11">
        <text>dITP + H2O = dIMP + diphosphate + H(+)</text>
        <dbReference type="Rhea" id="RHEA:28342"/>
        <dbReference type="ChEBI" id="CHEBI:15377"/>
        <dbReference type="ChEBI" id="CHEBI:15378"/>
        <dbReference type="ChEBI" id="CHEBI:33019"/>
        <dbReference type="ChEBI" id="CHEBI:61194"/>
        <dbReference type="ChEBI" id="CHEBI:61382"/>
        <dbReference type="EC" id="3.6.1.66"/>
    </reaction>
    <physiologicalReaction direction="left-to-right" evidence="11">
        <dbReference type="Rhea" id="RHEA:28343"/>
    </physiologicalReaction>
</comment>
<dbReference type="GO" id="GO:0036222">
    <property type="term" value="F:XTP diphosphatase activity"/>
    <property type="evidence" value="ECO:0007669"/>
    <property type="project" value="UniProtKB-UniRule"/>
</dbReference>
<evidence type="ECO:0000313" key="16">
    <source>
        <dbReference type="Proteomes" id="UP000694429"/>
    </source>
</evidence>
<proteinExistence type="inferred from homology"/>
<evidence type="ECO:0000313" key="15">
    <source>
        <dbReference type="Ensembl" id="ENSCAFP00030040036.1"/>
    </source>
</evidence>
<evidence type="ECO:0000256" key="1">
    <source>
        <dbReference type="ARBA" id="ARBA00004496"/>
    </source>
</evidence>
<feature type="binding site" evidence="13">
    <location>
        <position position="211"/>
    </location>
    <ligand>
        <name>Mg(2+)</name>
        <dbReference type="ChEBI" id="CHEBI:18420"/>
    </ligand>
</feature>
<dbReference type="GO" id="GO:0035870">
    <property type="term" value="F:dITP diphosphatase activity"/>
    <property type="evidence" value="ECO:0007669"/>
    <property type="project" value="UniProtKB-UniRule"/>
</dbReference>
<dbReference type="Ensembl" id="ENSCAFT00030045823.1">
    <property type="protein sequence ID" value="ENSCAFP00030040036.1"/>
    <property type="gene ID" value="ENSCAFG00030024843.1"/>
</dbReference>
<evidence type="ECO:0000256" key="4">
    <source>
        <dbReference type="ARBA" id="ARBA00022723"/>
    </source>
</evidence>
<feature type="binding site" evidence="13">
    <location>
        <position position="195"/>
    </location>
    <ligand>
        <name>ITP</name>
        <dbReference type="ChEBI" id="CHEBI:61402"/>
    </ligand>
</feature>